<dbReference type="GO" id="GO:0016787">
    <property type="term" value="F:hydrolase activity"/>
    <property type="evidence" value="ECO:0007669"/>
    <property type="project" value="UniProtKB-KW"/>
</dbReference>
<dbReference type="Proteomes" id="UP000319143">
    <property type="component" value="Unassembled WGS sequence"/>
</dbReference>
<dbReference type="Gene3D" id="2.115.10.20">
    <property type="entry name" value="Glycosyl hydrolase domain, family 43"/>
    <property type="match status" value="1"/>
</dbReference>
<keyword evidence="2" id="KW-1185">Reference proteome</keyword>
<dbReference type="RefSeq" id="WP_146530286.1">
    <property type="nucleotide sequence ID" value="NZ_SJPV01000012.1"/>
</dbReference>
<protein>
    <submittedName>
        <fullName evidence="1">Glycosyl hydrolases family 43</fullName>
    </submittedName>
</protein>
<gene>
    <name evidence="1" type="ORF">Poly41_55020</name>
</gene>
<sequence>MMTMNIAFAVKPPLHLGRSILCLLLLVPASLSWGDEPIKESGFGKSLVPGKFILLAKDGWWNWGMAPIYDEQGQLHIFNSSIPYKGARGMGYWQSKSIINHYVADSVEGPYKLLGTLFSSDQRTYHNPQISKVGDTYVLVFLWKSVEKGSLQSIGIATAKSLDGPWTENPNNPIIRPTPGTPNAAHASNPSFLVDREGKFRIYYKSMSEGSRFREISVAIADKIDGPYVDCPENPLISYKDMQRDIEDPYAFFYRDTYYMITEDRMDVASVLSGKPSENAKPGGNRPGLLFKSTDGIHWGRPEFSYNTDAHYFGKELSRSERPHILWKHGKPEYLFLANHGSREAGFYLKIDNWN</sequence>
<proteinExistence type="predicted"/>
<dbReference type="OrthoDB" id="9794572at2"/>
<keyword evidence="1" id="KW-0378">Hydrolase</keyword>
<organism evidence="1 2">
    <name type="scientific">Novipirellula artificiosorum</name>
    <dbReference type="NCBI Taxonomy" id="2528016"/>
    <lineage>
        <taxon>Bacteria</taxon>
        <taxon>Pseudomonadati</taxon>
        <taxon>Planctomycetota</taxon>
        <taxon>Planctomycetia</taxon>
        <taxon>Pirellulales</taxon>
        <taxon>Pirellulaceae</taxon>
        <taxon>Novipirellula</taxon>
    </lineage>
</organism>
<accession>A0A5C6D9Q2</accession>
<dbReference type="SUPFAM" id="SSF75005">
    <property type="entry name" value="Arabinanase/levansucrase/invertase"/>
    <property type="match status" value="1"/>
</dbReference>
<dbReference type="InterPro" id="IPR023296">
    <property type="entry name" value="Glyco_hydro_beta-prop_sf"/>
</dbReference>
<dbReference type="AlphaFoldDB" id="A0A5C6D9Q2"/>
<reference evidence="1 2" key="1">
    <citation type="submission" date="2019-02" db="EMBL/GenBank/DDBJ databases">
        <title>Deep-cultivation of Planctomycetes and their phenomic and genomic characterization uncovers novel biology.</title>
        <authorList>
            <person name="Wiegand S."/>
            <person name="Jogler M."/>
            <person name="Boedeker C."/>
            <person name="Pinto D."/>
            <person name="Vollmers J."/>
            <person name="Rivas-Marin E."/>
            <person name="Kohn T."/>
            <person name="Peeters S.H."/>
            <person name="Heuer A."/>
            <person name="Rast P."/>
            <person name="Oberbeckmann S."/>
            <person name="Bunk B."/>
            <person name="Jeske O."/>
            <person name="Meyerdierks A."/>
            <person name="Storesund J.E."/>
            <person name="Kallscheuer N."/>
            <person name="Luecker S."/>
            <person name="Lage O.M."/>
            <person name="Pohl T."/>
            <person name="Merkel B.J."/>
            <person name="Hornburger P."/>
            <person name="Mueller R.-W."/>
            <person name="Bruemmer F."/>
            <person name="Labrenz M."/>
            <person name="Spormann A.M."/>
            <person name="Op Den Camp H."/>
            <person name="Overmann J."/>
            <person name="Amann R."/>
            <person name="Jetten M.S.M."/>
            <person name="Mascher T."/>
            <person name="Medema M.H."/>
            <person name="Devos D.P."/>
            <person name="Kaster A.-K."/>
            <person name="Ovreas L."/>
            <person name="Rohde M."/>
            <person name="Galperin M.Y."/>
            <person name="Jogler C."/>
        </authorList>
    </citation>
    <scope>NUCLEOTIDE SEQUENCE [LARGE SCALE GENOMIC DNA]</scope>
    <source>
        <strain evidence="1 2">Poly41</strain>
    </source>
</reference>
<comment type="caution">
    <text evidence="1">The sequence shown here is derived from an EMBL/GenBank/DDBJ whole genome shotgun (WGS) entry which is preliminary data.</text>
</comment>
<evidence type="ECO:0000313" key="1">
    <source>
        <dbReference type="EMBL" id="TWU32524.1"/>
    </source>
</evidence>
<name>A0A5C6D9Q2_9BACT</name>
<evidence type="ECO:0000313" key="2">
    <source>
        <dbReference type="Proteomes" id="UP000319143"/>
    </source>
</evidence>
<dbReference type="CDD" id="cd08994">
    <property type="entry name" value="GH43_62_32_68_117_130-like"/>
    <property type="match status" value="1"/>
</dbReference>
<dbReference type="EMBL" id="SJPV01000012">
    <property type="protein sequence ID" value="TWU32524.1"/>
    <property type="molecule type" value="Genomic_DNA"/>
</dbReference>